<evidence type="ECO:0000313" key="1">
    <source>
        <dbReference type="EMBL" id="EPI14251.1"/>
    </source>
</evidence>
<name>A0AB73AB67_ENTFC</name>
<comment type="caution">
    <text evidence="1">The sequence shown here is derived from an EMBL/GenBank/DDBJ whole genome shotgun (WGS) entry which is preliminary data.</text>
</comment>
<accession>A0AB73AB67</accession>
<reference evidence="1 2" key="1">
    <citation type="submission" date="2013-06" db="EMBL/GenBank/DDBJ databases">
        <authorList>
            <person name="Weinstock G."/>
            <person name="Sodergren E."/>
            <person name="Lobos E.A."/>
            <person name="Fulton L."/>
            <person name="Fulton R."/>
            <person name="Courtney L."/>
            <person name="Fronick C."/>
            <person name="O'Laughlin M."/>
            <person name="Godfrey J."/>
            <person name="Wilson R.M."/>
            <person name="Miner T."/>
            <person name="Farmer C."/>
            <person name="Delehaunty K."/>
            <person name="Cordes M."/>
            <person name="Minx P."/>
            <person name="Tomlinson C."/>
            <person name="Chen J."/>
            <person name="Wollam A."/>
            <person name="Pepin K.H."/>
            <person name="Bhonagiri V."/>
            <person name="Zhang X."/>
            <person name="Warren W."/>
            <person name="Mitreva M."/>
            <person name="Mardis E.R."/>
            <person name="Wilson R.K."/>
        </authorList>
    </citation>
    <scope>NUCLEOTIDE SEQUENCE [LARGE SCALE GENOMIC DNA]</scope>
    <source>
        <strain evidence="1 2">SD2A-2</strain>
    </source>
</reference>
<organism evidence="1 2">
    <name type="scientific">Enterococcus faecium SD2A-2</name>
    <dbReference type="NCBI Taxonomy" id="1244154"/>
    <lineage>
        <taxon>Bacteria</taxon>
        <taxon>Bacillati</taxon>
        <taxon>Bacillota</taxon>
        <taxon>Bacilli</taxon>
        <taxon>Lactobacillales</taxon>
        <taxon>Enterococcaceae</taxon>
        <taxon>Enterococcus</taxon>
    </lineage>
</organism>
<dbReference type="Proteomes" id="UP000014622">
    <property type="component" value="Unassembled WGS sequence"/>
</dbReference>
<gene>
    <name evidence="1" type="ORF">D356_00866</name>
</gene>
<dbReference type="AlphaFoldDB" id="A0AB73AB67"/>
<dbReference type="EMBL" id="ATIT01000064">
    <property type="protein sequence ID" value="EPI14251.1"/>
    <property type="molecule type" value="Genomic_DNA"/>
</dbReference>
<protein>
    <submittedName>
        <fullName evidence="1">Uncharacterized protein</fullName>
    </submittedName>
</protein>
<proteinExistence type="predicted"/>
<evidence type="ECO:0000313" key="2">
    <source>
        <dbReference type="Proteomes" id="UP000014622"/>
    </source>
</evidence>
<sequence>MVDEPRLCETNNNYNRLFIYFNLSYLLLKKVNKQKCKRLPKVSKYGIR</sequence>